<evidence type="ECO:0000313" key="2">
    <source>
        <dbReference type="Proteomes" id="UP000002624"/>
    </source>
</evidence>
<dbReference type="EMBL" id="GG692428">
    <property type="protein sequence ID" value="EER39688.1"/>
    <property type="molecule type" value="Genomic_DNA"/>
</dbReference>
<evidence type="ECO:0000313" key="1">
    <source>
        <dbReference type="EMBL" id="EER39688.1"/>
    </source>
</evidence>
<dbReference type="VEuPathDB" id="FungiDB:HCDG_05910"/>
<gene>
    <name evidence="1" type="ORF">HCDG_05910</name>
</gene>
<dbReference type="AlphaFoldDB" id="C6HIM6"/>
<sequence length="157" mass="18072">MNTEITTNRQIRKNWKRSNTPIIAWALGKILRQRDLGSFNKTGTWPQIIYGDHKRSPNGTLFLRGSLSDLCHIHSPDMIAFSGQPTHRQATAQREAPVPDSFLNIAMWRRRARPSHMSHYWAQDAQLRRVGFCTRFTICARDPTIASAQPKLNQHLI</sequence>
<protein>
    <submittedName>
        <fullName evidence="1">Uncharacterized protein</fullName>
    </submittedName>
</protein>
<organism evidence="1 2">
    <name type="scientific">Ajellomyces capsulatus (strain H143)</name>
    <name type="common">Darling's disease fungus</name>
    <name type="synonym">Histoplasma capsulatum</name>
    <dbReference type="NCBI Taxonomy" id="544712"/>
    <lineage>
        <taxon>Eukaryota</taxon>
        <taxon>Fungi</taxon>
        <taxon>Dikarya</taxon>
        <taxon>Ascomycota</taxon>
        <taxon>Pezizomycotina</taxon>
        <taxon>Eurotiomycetes</taxon>
        <taxon>Eurotiomycetidae</taxon>
        <taxon>Onygenales</taxon>
        <taxon>Ajellomycetaceae</taxon>
        <taxon>Histoplasma</taxon>
    </lineage>
</organism>
<name>C6HIM6_AJECH</name>
<reference evidence="2" key="1">
    <citation type="submission" date="2009-05" db="EMBL/GenBank/DDBJ databases">
        <title>The genome sequence of Ajellomyces capsulatus strain H143.</title>
        <authorList>
            <person name="Champion M."/>
            <person name="Cuomo C.A."/>
            <person name="Ma L.-J."/>
            <person name="Henn M.R."/>
            <person name="Sil A."/>
            <person name="Goldman B."/>
            <person name="Young S.K."/>
            <person name="Kodira C.D."/>
            <person name="Zeng Q."/>
            <person name="Koehrsen M."/>
            <person name="Alvarado L."/>
            <person name="Berlin A.M."/>
            <person name="Borenstein D."/>
            <person name="Chen Z."/>
            <person name="Engels R."/>
            <person name="Freedman E."/>
            <person name="Gellesch M."/>
            <person name="Goldberg J."/>
            <person name="Griggs A."/>
            <person name="Gujja S."/>
            <person name="Heiman D.I."/>
            <person name="Hepburn T.A."/>
            <person name="Howarth C."/>
            <person name="Jen D."/>
            <person name="Larson L."/>
            <person name="Lewis B."/>
            <person name="Mehta T."/>
            <person name="Park D."/>
            <person name="Pearson M."/>
            <person name="Roberts A."/>
            <person name="Saif S."/>
            <person name="Shea T.D."/>
            <person name="Shenoy N."/>
            <person name="Sisk P."/>
            <person name="Stolte C."/>
            <person name="Sykes S."/>
            <person name="Walk T."/>
            <person name="White J."/>
            <person name="Yandava C."/>
            <person name="Klein B."/>
            <person name="McEwen J.G."/>
            <person name="Puccia R."/>
            <person name="Goldman G.H."/>
            <person name="Felipe M.S."/>
            <person name="Nino-Vega G."/>
            <person name="San-Blas G."/>
            <person name="Taylor J.W."/>
            <person name="Mendoza L."/>
            <person name="Galagan J.E."/>
            <person name="Nusbaum C."/>
            <person name="Birren B.W."/>
        </authorList>
    </citation>
    <scope>NUCLEOTIDE SEQUENCE [LARGE SCALE GENOMIC DNA]</scope>
    <source>
        <strain evidence="2">H143</strain>
    </source>
</reference>
<dbReference type="HOGENOM" id="CLU_1677343_0_0_1"/>
<accession>C6HIM6</accession>
<dbReference type="Proteomes" id="UP000002624">
    <property type="component" value="Unassembled WGS sequence"/>
</dbReference>
<proteinExistence type="predicted"/>